<dbReference type="InterPro" id="IPR029052">
    <property type="entry name" value="Metallo-depent_PP-like"/>
</dbReference>
<dbReference type="Proteomes" id="UP001642540">
    <property type="component" value="Unassembled WGS sequence"/>
</dbReference>
<evidence type="ECO:0000256" key="7">
    <source>
        <dbReference type="ARBA" id="ARBA00022801"/>
    </source>
</evidence>
<feature type="compositionally biased region" description="Low complexity" evidence="10">
    <location>
        <begin position="235"/>
        <end position="260"/>
    </location>
</feature>
<dbReference type="CDD" id="cd00842">
    <property type="entry name" value="MPP_ASMase"/>
    <property type="match status" value="1"/>
</dbReference>
<evidence type="ECO:0000256" key="2">
    <source>
        <dbReference type="ARBA" id="ARBA00004613"/>
    </source>
</evidence>
<evidence type="ECO:0000259" key="12">
    <source>
        <dbReference type="Pfam" id="PF00149"/>
    </source>
</evidence>
<keyword evidence="11" id="KW-1133">Transmembrane helix</keyword>
<comment type="subcellular location">
    <subcellularLocation>
        <location evidence="2">Secreted</location>
    </subcellularLocation>
</comment>
<evidence type="ECO:0000256" key="8">
    <source>
        <dbReference type="ARBA" id="ARBA00022833"/>
    </source>
</evidence>
<name>A0ABP1PNM4_9HEXA</name>
<keyword evidence="15" id="KW-1185">Reference proteome</keyword>
<evidence type="ECO:0000256" key="10">
    <source>
        <dbReference type="SAM" id="MobiDB-lite"/>
    </source>
</evidence>
<comment type="caution">
    <text evidence="14">The sequence shown here is derived from an EMBL/GenBank/DDBJ whole genome shotgun (WGS) entry which is preliminary data.</text>
</comment>
<accession>A0ABP1PNM4</accession>
<comment type="cofactor">
    <cofactor evidence="1">
        <name>Zn(2+)</name>
        <dbReference type="ChEBI" id="CHEBI:29105"/>
    </cofactor>
</comment>
<feature type="region of interest" description="Disordered" evidence="10">
    <location>
        <begin position="183"/>
        <end position="211"/>
    </location>
</feature>
<sequence length="965" mass="109456">MRAKRFRKGWGCISPTHVIIVYLLTFLYETNGLFHVDVQTVNRPVPGQPVNLEIVVEPPFAMLTPNFSTLAATSIDSTSKQDTPIEDPVDSSIVTVEDGKNLTSGHSLRRGIFNFQPQGDKAPLQGNKPATINIQLPGKLPFNPFNLFNMDTLKSLVQSVTENLTGNKRAYPTGFEDSVTIISEDPERPVPRALDSPFVYNTDNNNNQNQHRDILPIIRLPTFQPLLSQGHNLHHQQQQQLQKQQHQQQHQQQQQLQVQHQQKHPNNNHHHHSHNNIQQDPNDQPRQQQIPAPPHQQNLLTEESMINKQMETLNEVLTHEMSFKEHRISTTIAPLTFPFLPDLSALSQLFNWGEQGARTLAVCNACRVGFGLFVSRARSGGDLNTLMDLATFGCTFFRITSPEMCKGLVHSFGPILHYMVMNKPSITAERFCGISLQSSGCTTTDPDSHWKLDLSQYNLVPVSLEPAEPKAGDLVPSPRRRNYNSIDNHVPKGIRTLKVLHLTDIHVDMDYHFGAMTDCENEMCCHVENGKGPPGKRAGYFGDYNKCDLPFHSYMDALQHISSTHPDIDVIYLTGDFVPHNIWSTSIGGNVETLLNASQYIHDFFPRAKVIPVIGNHETHPVNMFSPFGVPANYSTDWLYSAAATAWKNWIPKESIHNFLHAGFYDVEIDHYFRVIVLNTNLCYGYNFWQSFEPRDPSGQLRWLARELQRSEDIGQFVHILGHVAPSEADCFTVWSQNFYDIINRYSSIVKAQFYGHTHFDEFRLYYHNYNRSQAISPVWIGASLTPYTNLNPGYKIFNIDGARGAESTWNIIDHETWIYNLTDANLNPHLPPRWYKLYQATEAFEIPDMSPESLNSFVQRMSSNITAFNTYYRLYHKATDAALDEGCDNLCRKRILCGIVTPHFGEHKMCLQLQSNVDGIILPASIFSVGGDSPLRASIGTRSSTDNPFQRVLSFGRSLLRALG</sequence>
<evidence type="ECO:0000313" key="14">
    <source>
        <dbReference type="EMBL" id="CAL8072113.1"/>
    </source>
</evidence>
<keyword evidence="9" id="KW-0325">Glycoprotein</keyword>
<evidence type="ECO:0000256" key="5">
    <source>
        <dbReference type="ARBA" id="ARBA00022723"/>
    </source>
</evidence>
<keyword evidence="7" id="KW-0378">Hydrolase</keyword>
<dbReference type="Pfam" id="PF19272">
    <property type="entry name" value="ASMase_C"/>
    <property type="match status" value="1"/>
</dbReference>
<feature type="transmembrane region" description="Helical" evidence="11">
    <location>
        <begin position="9"/>
        <end position="28"/>
    </location>
</feature>
<evidence type="ECO:0000256" key="3">
    <source>
        <dbReference type="ARBA" id="ARBA00008234"/>
    </source>
</evidence>
<evidence type="ECO:0000259" key="13">
    <source>
        <dbReference type="Pfam" id="PF19272"/>
    </source>
</evidence>
<keyword evidence="5" id="KW-0479">Metal-binding</keyword>
<evidence type="ECO:0000256" key="6">
    <source>
        <dbReference type="ARBA" id="ARBA00022729"/>
    </source>
</evidence>
<dbReference type="EMBL" id="CAXLJM020000007">
    <property type="protein sequence ID" value="CAL8072113.1"/>
    <property type="molecule type" value="Genomic_DNA"/>
</dbReference>
<proteinExistence type="inferred from homology"/>
<feature type="region of interest" description="Disordered" evidence="10">
    <location>
        <begin position="231"/>
        <end position="299"/>
    </location>
</feature>
<keyword evidence="4" id="KW-0964">Secreted</keyword>
<dbReference type="PANTHER" id="PTHR10340">
    <property type="entry name" value="SPHINGOMYELIN PHOSPHODIESTERASE"/>
    <property type="match status" value="1"/>
</dbReference>
<organism evidence="14 15">
    <name type="scientific">Orchesella dallaii</name>
    <dbReference type="NCBI Taxonomy" id="48710"/>
    <lineage>
        <taxon>Eukaryota</taxon>
        <taxon>Metazoa</taxon>
        <taxon>Ecdysozoa</taxon>
        <taxon>Arthropoda</taxon>
        <taxon>Hexapoda</taxon>
        <taxon>Collembola</taxon>
        <taxon>Entomobryomorpha</taxon>
        <taxon>Entomobryoidea</taxon>
        <taxon>Orchesellidae</taxon>
        <taxon>Orchesellinae</taxon>
        <taxon>Orchesella</taxon>
    </lineage>
</organism>
<protein>
    <recommendedName>
        <fullName evidence="16">Sphingomyelin phosphodiesterase</fullName>
    </recommendedName>
</protein>
<feature type="domain" description="Calcineurin-like phosphoesterase" evidence="12">
    <location>
        <begin position="497"/>
        <end position="759"/>
    </location>
</feature>
<keyword evidence="6" id="KW-0732">Signal</keyword>
<keyword evidence="11" id="KW-0812">Transmembrane</keyword>
<dbReference type="PANTHER" id="PTHR10340:SF29">
    <property type="entry name" value="SPHINGOMYELIN PHOSPHODIESTERASE"/>
    <property type="match status" value="1"/>
</dbReference>
<feature type="domain" description="Sphingomyelin phosphodiesterase C-terminal" evidence="13">
    <location>
        <begin position="792"/>
        <end position="913"/>
    </location>
</feature>
<reference evidence="14 15" key="1">
    <citation type="submission" date="2024-08" db="EMBL/GenBank/DDBJ databases">
        <authorList>
            <person name="Cucini C."/>
            <person name="Frati F."/>
        </authorList>
    </citation>
    <scope>NUCLEOTIDE SEQUENCE [LARGE SCALE GENOMIC DNA]</scope>
</reference>
<dbReference type="InterPro" id="IPR045473">
    <property type="entry name" value="ASM_C"/>
</dbReference>
<dbReference type="Pfam" id="PF00149">
    <property type="entry name" value="Metallophos"/>
    <property type="match status" value="1"/>
</dbReference>
<evidence type="ECO:0000256" key="1">
    <source>
        <dbReference type="ARBA" id="ARBA00001947"/>
    </source>
</evidence>
<dbReference type="InterPro" id="IPR041805">
    <property type="entry name" value="ASMase/PPN1_MPP"/>
</dbReference>
<dbReference type="InterPro" id="IPR004843">
    <property type="entry name" value="Calcineurin-like_PHP"/>
</dbReference>
<comment type="similarity">
    <text evidence="3">Belongs to the acid sphingomyelinase family.</text>
</comment>
<feature type="compositionally biased region" description="Basic residues" evidence="10">
    <location>
        <begin position="261"/>
        <end position="274"/>
    </location>
</feature>
<evidence type="ECO:0000256" key="9">
    <source>
        <dbReference type="ARBA" id="ARBA00023180"/>
    </source>
</evidence>
<gene>
    <name evidence="14" type="ORF">ODALV1_LOCUS2007</name>
</gene>
<evidence type="ECO:0000313" key="15">
    <source>
        <dbReference type="Proteomes" id="UP001642540"/>
    </source>
</evidence>
<feature type="compositionally biased region" description="Low complexity" evidence="10">
    <location>
        <begin position="275"/>
        <end position="290"/>
    </location>
</feature>
<evidence type="ECO:0000256" key="4">
    <source>
        <dbReference type="ARBA" id="ARBA00022525"/>
    </source>
</evidence>
<keyword evidence="11" id="KW-0472">Membrane</keyword>
<dbReference type="SUPFAM" id="SSF56300">
    <property type="entry name" value="Metallo-dependent phosphatases"/>
    <property type="match status" value="1"/>
</dbReference>
<evidence type="ECO:0008006" key="16">
    <source>
        <dbReference type="Google" id="ProtNLM"/>
    </source>
</evidence>
<evidence type="ECO:0000256" key="11">
    <source>
        <dbReference type="SAM" id="Phobius"/>
    </source>
</evidence>
<keyword evidence="8" id="KW-0862">Zinc</keyword>